<dbReference type="eggNOG" id="KOG1274">
    <property type="taxonomic scope" value="Eukaryota"/>
</dbReference>
<dbReference type="GO" id="GO:0000278">
    <property type="term" value="P:mitotic cell cycle"/>
    <property type="evidence" value="ECO:0007669"/>
    <property type="project" value="TreeGrafter"/>
</dbReference>
<evidence type="ECO:0000313" key="10">
    <source>
        <dbReference type="EMBL" id="EKX35310.1"/>
    </source>
</evidence>
<dbReference type="Pfam" id="PF12341">
    <property type="entry name" value="Mcl1_mid"/>
    <property type="match status" value="1"/>
</dbReference>
<reference evidence="11" key="3">
    <citation type="submission" date="2015-06" db="UniProtKB">
        <authorList>
            <consortium name="EnsemblProtists"/>
        </authorList>
    </citation>
    <scope>IDENTIFICATION</scope>
</reference>
<dbReference type="PANTHER" id="PTHR19932:SF10">
    <property type="entry name" value="WD REPEAT AND HMG-BOX DNA-BINDING PROTEIN 1"/>
    <property type="match status" value="1"/>
</dbReference>
<protein>
    <submittedName>
        <fullName evidence="10 11">Uncharacterized protein</fullName>
    </submittedName>
</protein>
<dbReference type="HOGENOM" id="CLU_004219_4_0_1"/>
<evidence type="ECO:0000259" key="7">
    <source>
        <dbReference type="Pfam" id="PF12341"/>
    </source>
</evidence>
<dbReference type="PROSITE" id="PS50294">
    <property type="entry name" value="WD_REPEATS_REGION"/>
    <property type="match status" value="2"/>
</dbReference>
<dbReference type="PROSITE" id="PS50082">
    <property type="entry name" value="WD_REPEATS_2"/>
    <property type="match status" value="2"/>
</dbReference>
<dbReference type="GO" id="GO:0003682">
    <property type="term" value="F:chromatin binding"/>
    <property type="evidence" value="ECO:0007669"/>
    <property type="project" value="TreeGrafter"/>
</dbReference>
<evidence type="ECO:0000313" key="11">
    <source>
        <dbReference type="EnsemblProtists" id="EKX35310"/>
    </source>
</evidence>
<name>L1IHN9_GUITC</name>
<evidence type="ECO:0000256" key="5">
    <source>
        <dbReference type="PROSITE-ProRule" id="PRU00221"/>
    </source>
</evidence>
<dbReference type="KEGG" id="gtt:GUITHDRAFT_146613"/>
<comment type="subcellular location">
    <subcellularLocation>
        <location evidence="1">Nucleus</location>
    </subcellularLocation>
</comment>
<feature type="compositionally biased region" description="Low complexity" evidence="6">
    <location>
        <begin position="857"/>
        <end position="870"/>
    </location>
</feature>
<evidence type="ECO:0000259" key="9">
    <source>
        <dbReference type="Pfam" id="PF24817"/>
    </source>
</evidence>
<keyword evidence="12" id="KW-1185">Reference proteome</keyword>
<dbReference type="Pfam" id="PF20946">
    <property type="entry name" value="Ctf4_C"/>
    <property type="match status" value="1"/>
</dbReference>
<proteinExistence type="predicted"/>
<dbReference type="PROSITE" id="PS00678">
    <property type="entry name" value="WD_REPEATS_1"/>
    <property type="match status" value="1"/>
</dbReference>
<dbReference type="CDD" id="cd00200">
    <property type="entry name" value="WD40"/>
    <property type="match status" value="1"/>
</dbReference>
<dbReference type="SUPFAM" id="SSF50978">
    <property type="entry name" value="WD40 repeat-like"/>
    <property type="match status" value="1"/>
</dbReference>
<dbReference type="EMBL" id="JH993093">
    <property type="protein sequence ID" value="EKX35310.1"/>
    <property type="molecule type" value="Genomic_DNA"/>
</dbReference>
<evidence type="ECO:0000256" key="2">
    <source>
        <dbReference type="ARBA" id="ARBA00022574"/>
    </source>
</evidence>
<evidence type="ECO:0000256" key="4">
    <source>
        <dbReference type="ARBA" id="ARBA00023242"/>
    </source>
</evidence>
<dbReference type="SMART" id="SM00320">
    <property type="entry name" value="WD40"/>
    <property type="match status" value="7"/>
</dbReference>
<feature type="region of interest" description="Disordered" evidence="6">
    <location>
        <begin position="857"/>
        <end position="885"/>
    </location>
</feature>
<dbReference type="GO" id="GO:0006261">
    <property type="term" value="P:DNA-templated DNA replication"/>
    <property type="evidence" value="ECO:0007669"/>
    <property type="project" value="TreeGrafter"/>
</dbReference>
<keyword evidence="2 5" id="KW-0853">WD repeat</keyword>
<feature type="repeat" description="WD" evidence="5">
    <location>
        <begin position="248"/>
        <end position="289"/>
    </location>
</feature>
<feature type="domain" description="WDHD1 first WD40" evidence="9">
    <location>
        <begin position="19"/>
        <end position="318"/>
    </location>
</feature>
<dbReference type="EnsemblProtists" id="EKX35310">
    <property type="protein sequence ID" value="EKX35310"/>
    <property type="gene ID" value="GUITHDRAFT_146613"/>
</dbReference>
<dbReference type="GO" id="GO:0006281">
    <property type="term" value="P:DNA repair"/>
    <property type="evidence" value="ECO:0007669"/>
    <property type="project" value="TreeGrafter"/>
</dbReference>
<feature type="repeat" description="WD" evidence="5">
    <location>
        <begin position="151"/>
        <end position="192"/>
    </location>
</feature>
<feature type="domain" description="WDHD1/CFT4 helical bundle" evidence="8">
    <location>
        <begin position="673"/>
        <end position="756"/>
    </location>
</feature>
<sequence>MEQDQEVGGPRQMKRLTTRNAHLEGFCSMQFAPGIKDRKLVTCGSDCLVKIHDLEKYGDEGNDVEEIDHFHGPVHVVAVSPNGQSVAAGGEESLVALFRMEDADFERNVTRCSLPIRDLAFSQDSSFLAIASDDSEIKIVNVNNVEEFKTLQGHEGGVKSVSFDPKNEFLLSTGSDRSLRIWDVESGTEKHKISQVLEKDAASSIKDGVPANLCRVAWSPDGSIFAVAGSRDIKIFEREDWKEAESCVGGHLQNVTDLAFSSNGLYLLSVDTSGVIVIWDISSRESIKRYENSSKILSARWDPFSNSIALISVEGTYGLVDGVIPSDKIGPNDRVDSDQADVDSVGDLDEDALDLDQADPSAYKQSNVQSVSISRPIPQASFQPQSTPVELKRRFLTYTTVGHITSRNESTYNAIEIEFADINTHRPIRFNDFTGFTMAAMDASGAVFASPQVRERNGDLNLSTLSYRPFDSWASQSDWTTTMPENEEIMAVATSESWVAAATSKRILRIFSTSCVQLMTVMFPGPALCMHGCNDFLCFIYHTPSSPSLSGDQELQFLLMNISTKTTVARGPVCLSPGSKLEWLQVTETGMVAIMDSEGMVMVYSHAEFSGQWIPMLDIKTCNKHQRDWFWPIRITDSNLLGVVCKIEKRYPDVPQPVLVKYDLKMPILPGHDLEEPWLRGSIFVNFQASQSGGDDDDIDVMKLELDKKLIQLINAACEQISSEKALEAAITLANRHRLPNLAEIMDEYRQVRFQELEVEEEEPMMLMEEAPVEEHSEPASPTRDQMDEEPEEVHNEPRRFVDPSPSSRSKAETPTGRPIKDNKSNLSNLFSVKNKLINKSDSAPKGNFMEKINAIKKSSSTSKPKAAPAMPFGVSRLGKSKTGK</sequence>
<gene>
    <name evidence="10" type="ORF">GUITHDRAFT_146613</name>
</gene>
<reference evidence="12" key="2">
    <citation type="submission" date="2012-11" db="EMBL/GenBank/DDBJ databases">
        <authorList>
            <person name="Kuo A."/>
            <person name="Curtis B.A."/>
            <person name="Tanifuji G."/>
            <person name="Burki F."/>
            <person name="Gruber A."/>
            <person name="Irimia M."/>
            <person name="Maruyama S."/>
            <person name="Arias M.C."/>
            <person name="Ball S.G."/>
            <person name="Gile G.H."/>
            <person name="Hirakawa Y."/>
            <person name="Hopkins J.F."/>
            <person name="Rensing S.A."/>
            <person name="Schmutz J."/>
            <person name="Symeonidi A."/>
            <person name="Elias M."/>
            <person name="Eveleigh R.J."/>
            <person name="Herman E.K."/>
            <person name="Klute M.J."/>
            <person name="Nakayama T."/>
            <person name="Obornik M."/>
            <person name="Reyes-Prieto A."/>
            <person name="Armbrust E.V."/>
            <person name="Aves S.J."/>
            <person name="Beiko R.G."/>
            <person name="Coutinho P."/>
            <person name="Dacks J.B."/>
            <person name="Durnford D.G."/>
            <person name="Fast N.M."/>
            <person name="Green B.R."/>
            <person name="Grisdale C."/>
            <person name="Hempe F."/>
            <person name="Henrissat B."/>
            <person name="Hoppner M.P."/>
            <person name="Ishida K.-I."/>
            <person name="Kim E."/>
            <person name="Koreny L."/>
            <person name="Kroth P.G."/>
            <person name="Liu Y."/>
            <person name="Malik S.-B."/>
            <person name="Maier U.G."/>
            <person name="McRose D."/>
            <person name="Mock T."/>
            <person name="Neilson J.A."/>
            <person name="Onodera N.T."/>
            <person name="Poole A.M."/>
            <person name="Pritham E.J."/>
            <person name="Richards T.A."/>
            <person name="Rocap G."/>
            <person name="Roy S.W."/>
            <person name="Sarai C."/>
            <person name="Schaack S."/>
            <person name="Shirato S."/>
            <person name="Slamovits C.H."/>
            <person name="Spencer D.F."/>
            <person name="Suzuki S."/>
            <person name="Worden A.Z."/>
            <person name="Zauner S."/>
            <person name="Barry K."/>
            <person name="Bell C."/>
            <person name="Bharti A.K."/>
            <person name="Crow J.A."/>
            <person name="Grimwood J."/>
            <person name="Kramer R."/>
            <person name="Lindquist E."/>
            <person name="Lucas S."/>
            <person name="Salamov A."/>
            <person name="McFadden G.I."/>
            <person name="Lane C.E."/>
            <person name="Keeling P.J."/>
            <person name="Gray M.W."/>
            <person name="Grigoriev I.V."/>
            <person name="Archibald J.M."/>
        </authorList>
    </citation>
    <scope>NUCLEOTIDE SEQUENCE</scope>
    <source>
        <strain evidence="12">CCMP2712</strain>
    </source>
</reference>
<dbReference type="Proteomes" id="UP000011087">
    <property type="component" value="Unassembled WGS sequence"/>
</dbReference>
<dbReference type="InterPro" id="IPR036322">
    <property type="entry name" value="WD40_repeat_dom_sf"/>
</dbReference>
<dbReference type="OMA" id="RYAHTNG"/>
<dbReference type="AlphaFoldDB" id="L1IHN9"/>
<keyword evidence="4" id="KW-0539">Nucleus</keyword>
<dbReference type="InterPro" id="IPR001680">
    <property type="entry name" value="WD40_rpt"/>
</dbReference>
<dbReference type="STRING" id="905079.L1IHN9"/>
<feature type="region of interest" description="Disordered" evidence="6">
    <location>
        <begin position="770"/>
        <end position="828"/>
    </location>
</feature>
<evidence type="ECO:0000256" key="3">
    <source>
        <dbReference type="ARBA" id="ARBA00022737"/>
    </source>
</evidence>
<reference evidence="10 12" key="1">
    <citation type="journal article" date="2012" name="Nature">
        <title>Algal genomes reveal evolutionary mosaicism and the fate of nucleomorphs.</title>
        <authorList>
            <consortium name="DOE Joint Genome Institute"/>
            <person name="Curtis B.A."/>
            <person name="Tanifuji G."/>
            <person name="Burki F."/>
            <person name="Gruber A."/>
            <person name="Irimia M."/>
            <person name="Maruyama S."/>
            <person name="Arias M.C."/>
            <person name="Ball S.G."/>
            <person name="Gile G.H."/>
            <person name="Hirakawa Y."/>
            <person name="Hopkins J.F."/>
            <person name="Kuo A."/>
            <person name="Rensing S.A."/>
            <person name="Schmutz J."/>
            <person name="Symeonidi A."/>
            <person name="Elias M."/>
            <person name="Eveleigh R.J."/>
            <person name="Herman E.K."/>
            <person name="Klute M.J."/>
            <person name="Nakayama T."/>
            <person name="Obornik M."/>
            <person name="Reyes-Prieto A."/>
            <person name="Armbrust E.V."/>
            <person name="Aves S.J."/>
            <person name="Beiko R.G."/>
            <person name="Coutinho P."/>
            <person name="Dacks J.B."/>
            <person name="Durnford D.G."/>
            <person name="Fast N.M."/>
            <person name="Green B.R."/>
            <person name="Grisdale C.J."/>
            <person name="Hempel F."/>
            <person name="Henrissat B."/>
            <person name="Hoppner M.P."/>
            <person name="Ishida K."/>
            <person name="Kim E."/>
            <person name="Koreny L."/>
            <person name="Kroth P.G."/>
            <person name="Liu Y."/>
            <person name="Malik S.B."/>
            <person name="Maier U.G."/>
            <person name="McRose D."/>
            <person name="Mock T."/>
            <person name="Neilson J.A."/>
            <person name="Onodera N.T."/>
            <person name="Poole A.M."/>
            <person name="Pritham E.J."/>
            <person name="Richards T.A."/>
            <person name="Rocap G."/>
            <person name="Roy S.W."/>
            <person name="Sarai C."/>
            <person name="Schaack S."/>
            <person name="Shirato S."/>
            <person name="Slamovits C.H."/>
            <person name="Spencer D.F."/>
            <person name="Suzuki S."/>
            <person name="Worden A.Z."/>
            <person name="Zauner S."/>
            <person name="Barry K."/>
            <person name="Bell C."/>
            <person name="Bharti A.K."/>
            <person name="Crow J.A."/>
            <person name="Grimwood J."/>
            <person name="Kramer R."/>
            <person name="Lindquist E."/>
            <person name="Lucas S."/>
            <person name="Salamov A."/>
            <person name="McFadden G.I."/>
            <person name="Lane C.E."/>
            <person name="Keeling P.J."/>
            <person name="Gray M.W."/>
            <person name="Grigoriev I.V."/>
            <person name="Archibald J.M."/>
        </authorList>
    </citation>
    <scope>NUCLEOTIDE SEQUENCE</scope>
    <source>
        <strain evidence="10 12">CCMP2712</strain>
    </source>
</reference>
<dbReference type="GO" id="GO:0043596">
    <property type="term" value="C:nuclear replication fork"/>
    <property type="evidence" value="ECO:0007669"/>
    <property type="project" value="TreeGrafter"/>
</dbReference>
<feature type="domain" description="WDHD1/CFT4 second beta-propeller" evidence="7">
    <location>
        <begin position="381"/>
        <end position="668"/>
    </location>
</feature>
<dbReference type="InterPro" id="IPR057646">
    <property type="entry name" value="WD40_WDHD1_1st"/>
</dbReference>
<dbReference type="InterPro" id="IPR015943">
    <property type="entry name" value="WD40/YVTN_repeat-like_dom_sf"/>
</dbReference>
<dbReference type="InterPro" id="IPR048591">
    <property type="entry name" value="WDHD1/CFT4_hel"/>
</dbReference>
<organism evidence="10">
    <name type="scientific">Guillardia theta (strain CCMP2712)</name>
    <name type="common">Cryptophyte</name>
    <dbReference type="NCBI Taxonomy" id="905079"/>
    <lineage>
        <taxon>Eukaryota</taxon>
        <taxon>Cryptophyceae</taxon>
        <taxon>Pyrenomonadales</taxon>
        <taxon>Geminigeraceae</taxon>
        <taxon>Guillardia</taxon>
    </lineage>
</organism>
<evidence type="ECO:0000313" key="12">
    <source>
        <dbReference type="Proteomes" id="UP000011087"/>
    </source>
</evidence>
<dbReference type="GeneID" id="17292035"/>
<dbReference type="InterPro" id="IPR019775">
    <property type="entry name" value="WD40_repeat_CS"/>
</dbReference>
<evidence type="ECO:0000259" key="8">
    <source>
        <dbReference type="Pfam" id="PF20946"/>
    </source>
</evidence>
<dbReference type="RefSeq" id="XP_005822290.1">
    <property type="nucleotide sequence ID" value="XM_005822233.1"/>
</dbReference>
<feature type="compositionally biased region" description="Basic and acidic residues" evidence="6">
    <location>
        <begin position="793"/>
        <end position="802"/>
    </location>
</feature>
<dbReference type="PaxDb" id="55529-EKX35310"/>
<evidence type="ECO:0000256" key="1">
    <source>
        <dbReference type="ARBA" id="ARBA00004123"/>
    </source>
</evidence>
<dbReference type="InterPro" id="IPR022100">
    <property type="entry name" value="WDHD1/CFT4_beta-prop_2nd"/>
</dbReference>
<dbReference type="PANTHER" id="PTHR19932">
    <property type="entry name" value="WD REPEAT AND HMG-BOX DNA BINDING PROTEIN"/>
    <property type="match status" value="1"/>
</dbReference>
<dbReference type="Pfam" id="PF24817">
    <property type="entry name" value="WD40_WDHD1_1st"/>
    <property type="match status" value="1"/>
</dbReference>
<evidence type="ECO:0000256" key="6">
    <source>
        <dbReference type="SAM" id="MobiDB-lite"/>
    </source>
</evidence>
<dbReference type="OrthoDB" id="427368at2759"/>
<dbReference type="Gene3D" id="2.130.10.10">
    <property type="entry name" value="YVTN repeat-like/Quinoprotein amine dehydrogenase"/>
    <property type="match status" value="2"/>
</dbReference>
<keyword evidence="3" id="KW-0677">Repeat</keyword>
<accession>L1IHN9</accession>